<proteinExistence type="predicted"/>
<dbReference type="GO" id="GO:0046872">
    <property type="term" value="F:metal ion binding"/>
    <property type="evidence" value="ECO:0007669"/>
    <property type="project" value="UniProtKB-KW"/>
</dbReference>
<dbReference type="PANTHER" id="PTHR43771">
    <property type="entry name" value="PHOSPHOMANNOMUTASE"/>
    <property type="match status" value="1"/>
</dbReference>
<evidence type="ECO:0000259" key="6">
    <source>
        <dbReference type="Pfam" id="PF00408"/>
    </source>
</evidence>
<evidence type="ECO:0000313" key="8">
    <source>
        <dbReference type="Proteomes" id="UP000471166"/>
    </source>
</evidence>
<accession>A0A6P1CWX1</accession>
<dbReference type="InterPro" id="IPR005843">
    <property type="entry name" value="A-D-PHexomutase_C"/>
</dbReference>
<dbReference type="AlphaFoldDB" id="A0A6P1CWX1"/>
<name>A0A6P1CWX1_9NOCA</name>
<comment type="caution">
    <text evidence="7">The sequence shown here is derived from an EMBL/GenBank/DDBJ whole genome shotgun (WGS) entry which is preliminary data.</text>
</comment>
<keyword evidence="3" id="KW-0479">Metal-binding</keyword>
<evidence type="ECO:0000256" key="4">
    <source>
        <dbReference type="ARBA" id="ARBA00022842"/>
    </source>
</evidence>
<comment type="cofactor">
    <cofactor evidence="1">
        <name>Mg(2+)</name>
        <dbReference type="ChEBI" id="CHEBI:18420"/>
    </cofactor>
</comment>
<organism evidence="7 8">
    <name type="scientific">Nocardia cyriacigeorgica</name>
    <dbReference type="NCBI Taxonomy" id="135487"/>
    <lineage>
        <taxon>Bacteria</taxon>
        <taxon>Bacillati</taxon>
        <taxon>Actinomycetota</taxon>
        <taxon>Actinomycetes</taxon>
        <taxon>Mycobacteriales</taxon>
        <taxon>Nocardiaceae</taxon>
        <taxon>Nocardia</taxon>
    </lineage>
</organism>
<dbReference type="EMBL" id="JAAGVB010000375">
    <property type="protein sequence ID" value="NEW37079.1"/>
    <property type="molecule type" value="Genomic_DNA"/>
</dbReference>
<evidence type="ECO:0000256" key="3">
    <source>
        <dbReference type="ARBA" id="ARBA00022723"/>
    </source>
</evidence>
<evidence type="ECO:0000313" key="7">
    <source>
        <dbReference type="EMBL" id="NEW37079.1"/>
    </source>
</evidence>
<protein>
    <submittedName>
        <fullName evidence="7">Phosphomannomutase/phosphoglucomutase</fullName>
    </submittedName>
</protein>
<sequence length="86" mass="9181">NTYAASGEINSTVADAAERTGAVLDAFADRAVSVDRLDGVTVHLPADAWFNLRASNTEPLLRLNVEARSPEEVDALVTEVLSIVRS</sequence>
<dbReference type="InterPro" id="IPR036900">
    <property type="entry name" value="A-D-PHexomutase_C_sf"/>
</dbReference>
<evidence type="ECO:0000256" key="2">
    <source>
        <dbReference type="ARBA" id="ARBA00022553"/>
    </source>
</evidence>
<keyword evidence="2" id="KW-0597">Phosphoprotein</keyword>
<dbReference type="Gene3D" id="3.30.310.50">
    <property type="entry name" value="Alpha-D-phosphohexomutase, C-terminal domain"/>
    <property type="match status" value="1"/>
</dbReference>
<dbReference type="Pfam" id="PF00408">
    <property type="entry name" value="PGM_PMM_IV"/>
    <property type="match status" value="1"/>
</dbReference>
<dbReference type="GO" id="GO:0016868">
    <property type="term" value="F:intramolecular phosphotransferase activity"/>
    <property type="evidence" value="ECO:0007669"/>
    <property type="project" value="InterPro"/>
</dbReference>
<dbReference type="SUPFAM" id="SSF55957">
    <property type="entry name" value="Phosphoglucomutase, C-terminal domain"/>
    <property type="match status" value="1"/>
</dbReference>
<keyword evidence="4" id="KW-0460">Magnesium</keyword>
<gene>
    <name evidence="7" type="primary">manB</name>
    <name evidence="7" type="ORF">GV791_31685</name>
</gene>
<reference evidence="7 8" key="1">
    <citation type="submission" date="2020-01" db="EMBL/GenBank/DDBJ databases">
        <title>Genetics and antimicrobial susceptibilities of Nocardia species isolated from the soil; a comparison with species isolated from humans.</title>
        <authorList>
            <person name="Carrasco G."/>
            <person name="Monzon S."/>
            <person name="Sansegundo M."/>
            <person name="Garcia E."/>
            <person name="Garrido N."/>
            <person name="Medina M.J."/>
            <person name="Villalon P."/>
            <person name="Ramirez-Arocha A.C."/>
            <person name="Jimenez P."/>
            <person name="Cuesta I."/>
            <person name="Valdezate S."/>
        </authorList>
    </citation>
    <scope>NUCLEOTIDE SEQUENCE [LARGE SCALE GENOMIC DNA]</scope>
    <source>
        <strain evidence="7 8">CNM20110626</strain>
    </source>
</reference>
<dbReference type="Proteomes" id="UP000471166">
    <property type="component" value="Unassembled WGS sequence"/>
</dbReference>
<dbReference type="PANTHER" id="PTHR43771:SF1">
    <property type="entry name" value="PHOSPHOMANNOMUTASE"/>
    <property type="match status" value="1"/>
</dbReference>
<evidence type="ECO:0000256" key="1">
    <source>
        <dbReference type="ARBA" id="ARBA00001946"/>
    </source>
</evidence>
<feature type="domain" description="Alpha-D-phosphohexomutase C-terminal" evidence="6">
    <location>
        <begin position="8"/>
        <end position="81"/>
    </location>
</feature>
<evidence type="ECO:0000256" key="5">
    <source>
        <dbReference type="ARBA" id="ARBA00023235"/>
    </source>
</evidence>
<feature type="non-terminal residue" evidence="7">
    <location>
        <position position="1"/>
    </location>
</feature>
<keyword evidence="5" id="KW-0413">Isomerase</keyword>